<protein>
    <submittedName>
        <fullName evidence="3">mRNA interferase MazF</fullName>
    </submittedName>
</protein>
<dbReference type="Proteomes" id="UP000199111">
    <property type="component" value="Unassembled WGS sequence"/>
</dbReference>
<dbReference type="PANTHER" id="PTHR33988">
    <property type="entry name" value="ENDORIBONUCLEASE MAZF-RELATED"/>
    <property type="match status" value="1"/>
</dbReference>
<dbReference type="InterPro" id="IPR003477">
    <property type="entry name" value="PemK-like"/>
</dbReference>
<keyword evidence="4" id="KW-1185">Reference proteome</keyword>
<dbReference type="Pfam" id="PF02452">
    <property type="entry name" value="PemK_toxin"/>
    <property type="match status" value="1"/>
</dbReference>
<proteinExistence type="inferred from homology"/>
<dbReference type="GO" id="GO:0016075">
    <property type="term" value="P:rRNA catabolic process"/>
    <property type="evidence" value="ECO:0007669"/>
    <property type="project" value="TreeGrafter"/>
</dbReference>
<evidence type="ECO:0000313" key="4">
    <source>
        <dbReference type="Proteomes" id="UP000199111"/>
    </source>
</evidence>
<evidence type="ECO:0000256" key="1">
    <source>
        <dbReference type="ARBA" id="ARBA00007521"/>
    </source>
</evidence>
<name>A0A1I4BM93_9ACTN</name>
<dbReference type="SUPFAM" id="SSF50118">
    <property type="entry name" value="Cell growth inhibitor/plasmid maintenance toxic component"/>
    <property type="match status" value="1"/>
</dbReference>
<gene>
    <name evidence="3" type="ORF">SAMN05216275_13292</name>
</gene>
<dbReference type="RefSeq" id="WP_093890845.1">
    <property type="nucleotide sequence ID" value="NZ_FOQY01000032.1"/>
</dbReference>
<dbReference type="EMBL" id="FOQY01000032">
    <property type="protein sequence ID" value="SFK69982.1"/>
    <property type="molecule type" value="Genomic_DNA"/>
</dbReference>
<dbReference type="PANTHER" id="PTHR33988:SF2">
    <property type="entry name" value="ENDORIBONUCLEASE MAZF"/>
    <property type="match status" value="1"/>
</dbReference>
<evidence type="ECO:0000313" key="3">
    <source>
        <dbReference type="EMBL" id="SFK69982.1"/>
    </source>
</evidence>
<dbReference type="GO" id="GO:0004521">
    <property type="term" value="F:RNA endonuclease activity"/>
    <property type="evidence" value="ECO:0007669"/>
    <property type="project" value="TreeGrafter"/>
</dbReference>
<dbReference type="AlphaFoldDB" id="A0A1I4BM93"/>
<organism evidence="3 4">
    <name type="scientific">Streptosporangium canum</name>
    <dbReference type="NCBI Taxonomy" id="324952"/>
    <lineage>
        <taxon>Bacteria</taxon>
        <taxon>Bacillati</taxon>
        <taxon>Actinomycetota</taxon>
        <taxon>Actinomycetes</taxon>
        <taxon>Streptosporangiales</taxon>
        <taxon>Streptosporangiaceae</taxon>
        <taxon>Streptosporangium</taxon>
    </lineage>
</organism>
<reference evidence="4" key="1">
    <citation type="submission" date="2016-10" db="EMBL/GenBank/DDBJ databases">
        <authorList>
            <person name="Varghese N."/>
            <person name="Submissions S."/>
        </authorList>
    </citation>
    <scope>NUCLEOTIDE SEQUENCE [LARGE SCALE GENOMIC DNA]</scope>
    <source>
        <strain evidence="4">CGMCC 4.2126</strain>
    </source>
</reference>
<evidence type="ECO:0000256" key="2">
    <source>
        <dbReference type="ARBA" id="ARBA00022649"/>
    </source>
</evidence>
<dbReference type="GO" id="GO:0003677">
    <property type="term" value="F:DNA binding"/>
    <property type="evidence" value="ECO:0007669"/>
    <property type="project" value="InterPro"/>
</dbReference>
<dbReference type="GO" id="GO:0006402">
    <property type="term" value="P:mRNA catabolic process"/>
    <property type="evidence" value="ECO:0007669"/>
    <property type="project" value="TreeGrafter"/>
</dbReference>
<accession>A0A1I4BM93</accession>
<keyword evidence="2" id="KW-1277">Toxin-antitoxin system</keyword>
<dbReference type="Gene3D" id="2.30.30.110">
    <property type="match status" value="1"/>
</dbReference>
<comment type="similarity">
    <text evidence="1">Belongs to the PemK/MazF family.</text>
</comment>
<sequence>MLRKGSVFHVTLPARSPDHTQQGRRYAVVVTATSFIGSVVTVAPTSTSARASLTRPEVEIDGRKCRILLEQMLAVDIAKLTQWVGILEDDELDALDDALRLYHGLL</sequence>
<dbReference type="GeneID" id="96302274"/>
<dbReference type="InterPro" id="IPR011067">
    <property type="entry name" value="Plasmid_toxin/cell-grow_inhib"/>
</dbReference>